<dbReference type="Proteomes" id="UP000324800">
    <property type="component" value="Unassembled WGS sequence"/>
</dbReference>
<name>A0A5J4V1A2_9EUKA</name>
<protein>
    <submittedName>
        <fullName evidence="1">Uncharacterized protein</fullName>
    </submittedName>
</protein>
<evidence type="ECO:0000313" key="1">
    <source>
        <dbReference type="EMBL" id="KAA6376243.1"/>
    </source>
</evidence>
<gene>
    <name evidence="1" type="ORF">EZS28_028232</name>
</gene>
<sequence>MATVQTIPVHRPIGPFLTNWESYIALCSPTHKGVHRWERFRKFNLKRVEWAGKVKCVRDRSAIIEMDFLKDEQPIEITLNFTQPQIFQEYSEELEIYDISQDRLFSFRAIIILQDYTKPPKFNLAPRNKSTEPDYTLTFKTFASEVYGDSKTSESVYFEKIFKNRFVTLVGGLQALPSVDALVCWRTQCYI</sequence>
<accession>A0A5J4V1A2</accession>
<comment type="caution">
    <text evidence="1">The sequence shown here is derived from an EMBL/GenBank/DDBJ whole genome shotgun (WGS) entry which is preliminary data.</text>
</comment>
<organism evidence="1 2">
    <name type="scientific">Streblomastix strix</name>
    <dbReference type="NCBI Taxonomy" id="222440"/>
    <lineage>
        <taxon>Eukaryota</taxon>
        <taxon>Metamonada</taxon>
        <taxon>Preaxostyla</taxon>
        <taxon>Oxymonadida</taxon>
        <taxon>Streblomastigidae</taxon>
        <taxon>Streblomastix</taxon>
    </lineage>
</organism>
<proteinExistence type="predicted"/>
<reference evidence="1 2" key="1">
    <citation type="submission" date="2019-03" db="EMBL/GenBank/DDBJ databases">
        <title>Single cell metagenomics reveals metabolic interactions within the superorganism composed of flagellate Streblomastix strix and complex community of Bacteroidetes bacteria on its surface.</title>
        <authorList>
            <person name="Treitli S.C."/>
            <person name="Kolisko M."/>
            <person name="Husnik F."/>
            <person name="Keeling P."/>
            <person name="Hampl V."/>
        </authorList>
    </citation>
    <scope>NUCLEOTIDE SEQUENCE [LARGE SCALE GENOMIC DNA]</scope>
    <source>
        <strain evidence="1">ST1C</strain>
    </source>
</reference>
<dbReference type="AlphaFoldDB" id="A0A5J4V1A2"/>
<dbReference type="EMBL" id="SNRW01010668">
    <property type="protein sequence ID" value="KAA6376243.1"/>
    <property type="molecule type" value="Genomic_DNA"/>
</dbReference>
<evidence type="ECO:0000313" key="2">
    <source>
        <dbReference type="Proteomes" id="UP000324800"/>
    </source>
</evidence>